<organism evidence="8 9">
    <name type="scientific">Helianthus annuus</name>
    <name type="common">Common sunflower</name>
    <dbReference type="NCBI Taxonomy" id="4232"/>
    <lineage>
        <taxon>Eukaryota</taxon>
        <taxon>Viridiplantae</taxon>
        <taxon>Streptophyta</taxon>
        <taxon>Embryophyta</taxon>
        <taxon>Tracheophyta</taxon>
        <taxon>Spermatophyta</taxon>
        <taxon>Magnoliopsida</taxon>
        <taxon>eudicotyledons</taxon>
        <taxon>Gunneridae</taxon>
        <taxon>Pentapetalae</taxon>
        <taxon>asterids</taxon>
        <taxon>campanulids</taxon>
        <taxon>Asterales</taxon>
        <taxon>Asteraceae</taxon>
        <taxon>Asteroideae</taxon>
        <taxon>Heliantheae alliance</taxon>
        <taxon>Heliantheae</taxon>
        <taxon>Helianthus</taxon>
    </lineage>
</organism>
<keyword evidence="3" id="KW-0862">Zinc</keyword>
<feature type="domain" description="FLZ-type" evidence="6">
    <location>
        <begin position="37"/>
        <end position="81"/>
    </location>
</feature>
<dbReference type="PROSITE" id="PS51795">
    <property type="entry name" value="ZF_FLZ"/>
    <property type="match status" value="1"/>
</dbReference>
<protein>
    <submittedName>
        <fullName evidence="7 8">Zf-FLZ domain-containing protein</fullName>
    </submittedName>
</protein>
<keyword evidence="2" id="KW-0479">Metal-binding</keyword>
<evidence type="ECO:0000313" key="9">
    <source>
        <dbReference type="Proteomes" id="UP000215914"/>
    </source>
</evidence>
<proteinExistence type="inferred from homology"/>
<feature type="zinc finger region" description="FLZ-type" evidence="4">
    <location>
        <begin position="37"/>
        <end position="81"/>
    </location>
</feature>
<reference evidence="8" key="2">
    <citation type="submission" date="2017-02" db="EMBL/GenBank/DDBJ databases">
        <title>Sunflower complete genome.</title>
        <authorList>
            <person name="Langlade N."/>
            <person name="Munos S."/>
        </authorList>
    </citation>
    <scope>NUCLEOTIDE SEQUENCE [LARGE SCALE GENOMIC DNA]</scope>
    <source>
        <tissue evidence="8">Leaves</tissue>
    </source>
</reference>
<dbReference type="InterPro" id="IPR007650">
    <property type="entry name" value="Zf-FLZ_dom"/>
</dbReference>
<evidence type="ECO:0000256" key="3">
    <source>
        <dbReference type="ARBA" id="ARBA00022771"/>
    </source>
</evidence>
<dbReference type="OrthoDB" id="1916924at2759"/>
<dbReference type="OMA" id="ENHRNRS"/>
<sequence>MNSTITSENHHHRLISRTTTYPRSGMFSNRNFQEQPYFLDACFLCKKPLGCNTDIFMYRGDLPFCSVECREEQIEIDETKEKQRNLSKSIKALRKKEEREKSSSPKYPFHSGAVVAA</sequence>
<name>A0A251UG13_HELAN</name>
<evidence type="ECO:0000256" key="4">
    <source>
        <dbReference type="PROSITE-ProRule" id="PRU01131"/>
    </source>
</evidence>
<keyword evidence="9" id="KW-1185">Reference proteome</keyword>
<dbReference type="Pfam" id="PF04570">
    <property type="entry name" value="zf-FLZ"/>
    <property type="match status" value="1"/>
</dbReference>
<dbReference type="InParanoid" id="A0A251UG13"/>
<dbReference type="EMBL" id="CM007895">
    <property type="protein sequence ID" value="OTG22044.1"/>
    <property type="molecule type" value="Genomic_DNA"/>
</dbReference>
<dbReference type="PANTHER" id="PTHR46057:SF9">
    <property type="entry name" value="FCS-LIKE ZINC FINGER 1"/>
    <property type="match status" value="1"/>
</dbReference>
<evidence type="ECO:0000259" key="6">
    <source>
        <dbReference type="PROSITE" id="PS51795"/>
    </source>
</evidence>
<dbReference type="EMBL" id="MNCJ02000321">
    <property type="protein sequence ID" value="KAF5800953.1"/>
    <property type="molecule type" value="Genomic_DNA"/>
</dbReference>
<accession>A0A251UG13</accession>
<evidence type="ECO:0000313" key="8">
    <source>
        <dbReference type="EMBL" id="OTG22044.1"/>
    </source>
</evidence>
<evidence type="ECO:0000256" key="1">
    <source>
        <dbReference type="ARBA" id="ARBA00009374"/>
    </source>
</evidence>
<evidence type="ECO:0000256" key="2">
    <source>
        <dbReference type="ARBA" id="ARBA00022723"/>
    </source>
</evidence>
<dbReference type="AlphaFoldDB" id="A0A251UG13"/>
<dbReference type="PANTHER" id="PTHR46057">
    <property type="entry name" value="FCS-LIKE ZINC FINGER 1-RELATED"/>
    <property type="match status" value="1"/>
</dbReference>
<evidence type="ECO:0000256" key="5">
    <source>
        <dbReference type="SAM" id="MobiDB-lite"/>
    </source>
</evidence>
<keyword evidence="3" id="KW-0863">Zinc-finger</keyword>
<dbReference type="GO" id="GO:0008270">
    <property type="term" value="F:zinc ion binding"/>
    <property type="evidence" value="ECO:0007669"/>
    <property type="project" value="UniProtKB-KW"/>
</dbReference>
<gene>
    <name evidence="8" type="ORF">HannXRQ_Chr06g0167191</name>
    <name evidence="7" type="ORF">HanXRQr2_Chr06g0242521</name>
</gene>
<comment type="similarity">
    <text evidence="1">Belongs to the FLZ family.</text>
</comment>
<reference evidence="7" key="3">
    <citation type="submission" date="2020-06" db="EMBL/GenBank/DDBJ databases">
        <title>Helianthus annuus Genome sequencing and assembly Release 2.</title>
        <authorList>
            <person name="Gouzy J."/>
            <person name="Langlade N."/>
            <person name="Munos S."/>
        </authorList>
    </citation>
    <scope>NUCLEOTIDE SEQUENCE</scope>
    <source>
        <tissue evidence="7">Leaves</tissue>
    </source>
</reference>
<dbReference type="InterPro" id="IPR044533">
    <property type="entry name" value="FLZ1/2/3"/>
</dbReference>
<reference evidence="7 9" key="1">
    <citation type="journal article" date="2017" name="Nature">
        <title>The sunflower genome provides insights into oil metabolism, flowering and Asterid evolution.</title>
        <authorList>
            <person name="Badouin H."/>
            <person name="Gouzy J."/>
            <person name="Grassa C.J."/>
            <person name="Murat F."/>
            <person name="Staton S.E."/>
            <person name="Cottret L."/>
            <person name="Lelandais-Briere C."/>
            <person name="Owens G.L."/>
            <person name="Carrere S."/>
            <person name="Mayjonade B."/>
            <person name="Legrand L."/>
            <person name="Gill N."/>
            <person name="Kane N.C."/>
            <person name="Bowers J.E."/>
            <person name="Hubner S."/>
            <person name="Bellec A."/>
            <person name="Berard A."/>
            <person name="Berges H."/>
            <person name="Blanchet N."/>
            <person name="Boniface M.C."/>
            <person name="Brunel D."/>
            <person name="Catrice O."/>
            <person name="Chaidir N."/>
            <person name="Claudel C."/>
            <person name="Donnadieu C."/>
            <person name="Faraut T."/>
            <person name="Fievet G."/>
            <person name="Helmstetter N."/>
            <person name="King M."/>
            <person name="Knapp S.J."/>
            <person name="Lai Z."/>
            <person name="Le Paslier M.C."/>
            <person name="Lippi Y."/>
            <person name="Lorenzon L."/>
            <person name="Mandel J.R."/>
            <person name="Marage G."/>
            <person name="Marchand G."/>
            <person name="Marquand E."/>
            <person name="Bret-Mestries E."/>
            <person name="Morien E."/>
            <person name="Nambeesan S."/>
            <person name="Nguyen T."/>
            <person name="Pegot-Espagnet P."/>
            <person name="Pouilly N."/>
            <person name="Raftis F."/>
            <person name="Sallet E."/>
            <person name="Schiex T."/>
            <person name="Thomas J."/>
            <person name="Vandecasteele C."/>
            <person name="Vares D."/>
            <person name="Vear F."/>
            <person name="Vautrin S."/>
            <person name="Crespi M."/>
            <person name="Mangin B."/>
            <person name="Burke J.M."/>
            <person name="Salse J."/>
            <person name="Munos S."/>
            <person name="Vincourt P."/>
            <person name="Rieseberg L.H."/>
            <person name="Langlade N.B."/>
        </authorList>
    </citation>
    <scope>NUCLEOTIDE SEQUENCE [LARGE SCALE GENOMIC DNA]</scope>
    <source>
        <strain evidence="9">cv. SF193</strain>
        <tissue evidence="7">Leaves</tissue>
    </source>
</reference>
<evidence type="ECO:0000313" key="7">
    <source>
        <dbReference type="EMBL" id="KAF5800953.1"/>
    </source>
</evidence>
<dbReference type="Gramene" id="mRNA:HanXRQr2_Chr06g0242521">
    <property type="protein sequence ID" value="mRNA:HanXRQr2_Chr06g0242521"/>
    <property type="gene ID" value="HanXRQr2_Chr06g0242521"/>
</dbReference>
<dbReference type="Proteomes" id="UP000215914">
    <property type="component" value="Chromosome 6"/>
</dbReference>
<feature type="region of interest" description="Disordered" evidence="5">
    <location>
        <begin position="80"/>
        <end position="117"/>
    </location>
</feature>